<keyword evidence="3" id="KW-0325">Glycoprotein</keyword>
<keyword evidence="6" id="KW-0812">Transmembrane</keyword>
<feature type="chain" id="PRO_5035430318" description="Beta-glucan synthesis-associated protein" evidence="7">
    <location>
        <begin position="23"/>
        <end position="742"/>
    </location>
</feature>
<dbReference type="InterPro" id="IPR013320">
    <property type="entry name" value="ConA-like_dom_sf"/>
</dbReference>
<comment type="caution">
    <text evidence="8">The sequence shown here is derived from an EMBL/GenBank/DDBJ whole genome shotgun (WGS) entry which is preliminary data.</text>
</comment>
<name>A0A8K1FLC7_PYTOL</name>
<feature type="transmembrane region" description="Helical" evidence="6">
    <location>
        <begin position="671"/>
        <end position="692"/>
    </location>
</feature>
<evidence type="ECO:0000256" key="4">
    <source>
        <dbReference type="ARBA" id="ARBA00023316"/>
    </source>
</evidence>
<sequence>MARVQWWRLFSVATALLTAIEAAEFSTKSGLRPWVDPDTPEDRQAYVSSRGDTWELVMSDEFNQPERSFRPGDDHMWTSLEKPDGVNAALEYYSHNMTSTLCDDNGTCYFYIKVMEDETVLRVWNDYQDVPGYKTVYFYYRAAMVQSWNKFCFQGGMMEVRAQLPGAVTPESGNPDIKGGPSARATTKLYYPTWPGIWMMGNLGRAIFSASTNRMWPFSYNECDDSVFPSANQRISACDPNPGSGMNPYQGRGAPEIDILEGGGTDISSSIQAGPGMPTDFRAIFPKDDDNSGCIYDYNCVTKGANGPDVPTKYYMSKRGHKSWYQGLRYAANNFCQPNGKYKQDYETVAASVKAGITVNVCDLETCAGSKDANAEIGLIDGVGPAHWGINSNGTCYPVMNAYTGAFLCSPGNPDPLCDQSKKVPANDKLKPFAYQMDAISSNWPVHLGAYMDYMVYQLEWVTGSDGYVRWMLEGHPIFEIPASAIETPPQDGGNTNPKKVMLEEPMYIIFNVALSTSWGARPPNPEKPCRGDGTDEAVNMLCDSFPMYLKIDYIRLYQDVTPGSKMTTTCDPETHPTRQWIQDHIDEYQDVQNQVEEVNGMGFCRTSDDCTVGNATLSRIQTGSCVKSRCKCNGGSWTGPRCTSTLGSTQASSTDDAIRSIFQGSYGPSWASAFIVAGLCFVFTILSVYMAQKREKAQDAEFKKNMAVQPKSAMSIASPGDAGFKEPKDNMASGSRPGFFA</sequence>
<dbReference type="Pfam" id="PF03935">
    <property type="entry name" value="SKN1_KRE6_Sbg1"/>
    <property type="match status" value="2"/>
</dbReference>
<dbReference type="GO" id="GO:0005789">
    <property type="term" value="C:endoplasmic reticulum membrane"/>
    <property type="evidence" value="ECO:0007669"/>
    <property type="project" value="TreeGrafter"/>
</dbReference>
<dbReference type="FunFam" id="2.60.120.200:FF:000157">
    <property type="entry name" value="Beta-glucan synthesis-associated protein SKN1"/>
    <property type="match status" value="1"/>
</dbReference>
<gene>
    <name evidence="8" type="ORF">Poli38472_009296</name>
</gene>
<comment type="subcellular location">
    <subcellularLocation>
        <location evidence="1">Membrane</location>
    </subcellularLocation>
</comment>
<keyword evidence="6" id="KW-1133">Transmembrane helix</keyword>
<evidence type="ECO:0000313" key="8">
    <source>
        <dbReference type="EMBL" id="TMW65129.1"/>
    </source>
</evidence>
<keyword evidence="9" id="KW-1185">Reference proteome</keyword>
<evidence type="ECO:0000256" key="6">
    <source>
        <dbReference type="SAM" id="Phobius"/>
    </source>
</evidence>
<feature type="region of interest" description="Disordered" evidence="5">
    <location>
        <begin position="714"/>
        <end position="742"/>
    </location>
</feature>
<evidence type="ECO:0000256" key="3">
    <source>
        <dbReference type="ARBA" id="ARBA00023180"/>
    </source>
</evidence>
<keyword evidence="4" id="KW-0961">Cell wall biogenesis/degradation</keyword>
<dbReference type="PANTHER" id="PTHR31361">
    <property type="entry name" value="BETA-GLUCAN SYNTHESIS-ASSOCIATED PROTEIN KRE6-RELATED"/>
    <property type="match status" value="1"/>
</dbReference>
<keyword evidence="7" id="KW-0732">Signal</keyword>
<dbReference type="GO" id="GO:0006078">
    <property type="term" value="P:(1-&gt;6)-beta-D-glucan biosynthetic process"/>
    <property type="evidence" value="ECO:0007669"/>
    <property type="project" value="TreeGrafter"/>
</dbReference>
<protein>
    <recommendedName>
        <fullName evidence="10">Beta-glucan synthesis-associated protein</fullName>
    </recommendedName>
</protein>
<dbReference type="EMBL" id="SPLM01000038">
    <property type="protein sequence ID" value="TMW65129.1"/>
    <property type="molecule type" value="Genomic_DNA"/>
</dbReference>
<dbReference type="GO" id="GO:0005886">
    <property type="term" value="C:plasma membrane"/>
    <property type="evidence" value="ECO:0007669"/>
    <property type="project" value="TreeGrafter"/>
</dbReference>
<evidence type="ECO:0000256" key="7">
    <source>
        <dbReference type="SAM" id="SignalP"/>
    </source>
</evidence>
<dbReference type="PANTHER" id="PTHR31361:SF1">
    <property type="entry name" value="BETA-GLUCAN SYNTHESIS-ASSOCIATED PROTEIN KRE6-RELATED"/>
    <property type="match status" value="1"/>
</dbReference>
<evidence type="ECO:0000256" key="1">
    <source>
        <dbReference type="ARBA" id="ARBA00004370"/>
    </source>
</evidence>
<dbReference type="InterPro" id="IPR005629">
    <property type="entry name" value="Skn1/Kre6/Sbg1"/>
</dbReference>
<proteinExistence type="predicted"/>
<dbReference type="OrthoDB" id="412647at2759"/>
<dbReference type="GO" id="GO:0015926">
    <property type="term" value="F:glucosidase activity"/>
    <property type="evidence" value="ECO:0007669"/>
    <property type="project" value="TreeGrafter"/>
</dbReference>
<dbReference type="SUPFAM" id="SSF49899">
    <property type="entry name" value="Concanavalin A-like lectins/glucanases"/>
    <property type="match status" value="1"/>
</dbReference>
<keyword evidence="2 6" id="KW-0472">Membrane</keyword>
<evidence type="ECO:0008006" key="10">
    <source>
        <dbReference type="Google" id="ProtNLM"/>
    </source>
</evidence>
<dbReference type="AlphaFoldDB" id="A0A8K1FLC7"/>
<dbReference type="Proteomes" id="UP000794436">
    <property type="component" value="Unassembled WGS sequence"/>
</dbReference>
<feature type="signal peptide" evidence="7">
    <location>
        <begin position="1"/>
        <end position="22"/>
    </location>
</feature>
<evidence type="ECO:0000313" key="9">
    <source>
        <dbReference type="Proteomes" id="UP000794436"/>
    </source>
</evidence>
<evidence type="ECO:0000256" key="2">
    <source>
        <dbReference type="ARBA" id="ARBA00023136"/>
    </source>
</evidence>
<dbReference type="Gene3D" id="2.60.120.200">
    <property type="match status" value="2"/>
</dbReference>
<reference evidence="8" key="1">
    <citation type="submission" date="2019-03" db="EMBL/GenBank/DDBJ databases">
        <title>Long read genome sequence of the mycoparasitic Pythium oligandrum ATCC 38472 isolated from sugarbeet rhizosphere.</title>
        <authorList>
            <person name="Gaulin E."/>
        </authorList>
    </citation>
    <scope>NUCLEOTIDE SEQUENCE</scope>
    <source>
        <strain evidence="8">ATCC 38472_TT</strain>
    </source>
</reference>
<evidence type="ECO:0000256" key="5">
    <source>
        <dbReference type="SAM" id="MobiDB-lite"/>
    </source>
</evidence>
<organism evidence="8 9">
    <name type="scientific">Pythium oligandrum</name>
    <name type="common">Mycoparasitic fungus</name>
    <dbReference type="NCBI Taxonomy" id="41045"/>
    <lineage>
        <taxon>Eukaryota</taxon>
        <taxon>Sar</taxon>
        <taxon>Stramenopiles</taxon>
        <taxon>Oomycota</taxon>
        <taxon>Peronosporomycetes</taxon>
        <taxon>Pythiales</taxon>
        <taxon>Pythiaceae</taxon>
        <taxon>Pythium</taxon>
    </lineage>
</organism>
<accession>A0A8K1FLC7</accession>
<dbReference type="GO" id="GO:0071555">
    <property type="term" value="P:cell wall organization"/>
    <property type="evidence" value="ECO:0007669"/>
    <property type="project" value="UniProtKB-KW"/>
</dbReference>